<dbReference type="InterPro" id="IPR019627">
    <property type="entry name" value="YAcAr"/>
</dbReference>
<name>A0A841L7N4_9SPHN</name>
<organism evidence="3 4">
    <name type="scientific">Polymorphobacter multimanifer</name>
    <dbReference type="NCBI Taxonomy" id="1070431"/>
    <lineage>
        <taxon>Bacteria</taxon>
        <taxon>Pseudomonadati</taxon>
        <taxon>Pseudomonadota</taxon>
        <taxon>Alphaproteobacteria</taxon>
        <taxon>Sphingomonadales</taxon>
        <taxon>Sphingosinicellaceae</taxon>
        <taxon>Polymorphobacter</taxon>
    </lineage>
</organism>
<keyword evidence="1" id="KW-0175">Coiled coil</keyword>
<reference evidence="3 4" key="1">
    <citation type="submission" date="2020-08" db="EMBL/GenBank/DDBJ databases">
        <title>Genomic Encyclopedia of Type Strains, Phase IV (KMG-IV): sequencing the most valuable type-strain genomes for metagenomic binning, comparative biology and taxonomic classification.</title>
        <authorList>
            <person name="Goeker M."/>
        </authorList>
    </citation>
    <scope>NUCLEOTIDE SEQUENCE [LARGE SCALE GENOMIC DNA]</scope>
    <source>
        <strain evidence="3 4">DSM 102189</strain>
    </source>
</reference>
<evidence type="ECO:0000313" key="3">
    <source>
        <dbReference type="EMBL" id="MBB6228584.1"/>
    </source>
</evidence>
<evidence type="ECO:0000259" key="2">
    <source>
        <dbReference type="Pfam" id="PF10686"/>
    </source>
</evidence>
<comment type="caution">
    <text evidence="3">The sequence shown here is derived from an EMBL/GenBank/DDBJ whole genome shotgun (WGS) entry which is preliminary data.</text>
</comment>
<sequence>MQTSLAAQLIALGLENLNVRDAESGTQEIPSDDAMCQTVTACWNDLFGLFADTPMERAGEDLAWGFVNIFHKAAEKQERLLDDATDQIRLAIAEDDQSEIASSNLEEAIEKARKAEAAMQAFQTMREEAAMLYCSETTHSWRPFSGARNAKGVTSAMVEGRAYIKARSDTKRAQAMPQGTPVVFSGGRMKIDAADATEFADNLFRTLDRVRERVGDMVLVHGGDSKGIDRFAAGWAERHKISQVIFNLDMRLGQRAGFKRNEQFLSLNPRYVIAYPGNGVLERLVIDAKQRRINVVDRRGPLGTPPAQAAAKAA</sequence>
<keyword evidence="4" id="KW-1185">Reference proteome</keyword>
<gene>
    <name evidence="3" type="ORF">FHS79_002774</name>
</gene>
<dbReference type="RefSeq" id="WP_184201194.1">
    <property type="nucleotide sequence ID" value="NZ_BMOX01000004.1"/>
</dbReference>
<dbReference type="EMBL" id="JACIIV010000021">
    <property type="protein sequence ID" value="MBB6228584.1"/>
    <property type="molecule type" value="Genomic_DNA"/>
</dbReference>
<dbReference type="Proteomes" id="UP000538147">
    <property type="component" value="Unassembled WGS sequence"/>
</dbReference>
<evidence type="ECO:0000256" key="1">
    <source>
        <dbReference type="SAM" id="Coils"/>
    </source>
</evidence>
<feature type="domain" description="YspA cpYpsA-related SLOG" evidence="2">
    <location>
        <begin position="180"/>
        <end position="252"/>
    </location>
</feature>
<dbReference type="Pfam" id="PF10686">
    <property type="entry name" value="YAcAr"/>
    <property type="match status" value="1"/>
</dbReference>
<feature type="coiled-coil region" evidence="1">
    <location>
        <begin position="74"/>
        <end position="125"/>
    </location>
</feature>
<dbReference type="AlphaFoldDB" id="A0A841L7N4"/>
<proteinExistence type="predicted"/>
<accession>A0A841L7N4</accession>
<protein>
    <recommendedName>
        <fullName evidence="2">YspA cpYpsA-related SLOG domain-containing protein</fullName>
    </recommendedName>
</protein>
<evidence type="ECO:0000313" key="4">
    <source>
        <dbReference type="Proteomes" id="UP000538147"/>
    </source>
</evidence>